<dbReference type="Gene3D" id="1.20.1280.50">
    <property type="match status" value="1"/>
</dbReference>
<dbReference type="CDD" id="cd23951">
    <property type="entry name" value="FBXL3_LRR-like"/>
    <property type="match status" value="1"/>
</dbReference>
<dbReference type="SUPFAM" id="SSF81383">
    <property type="entry name" value="F-box domain"/>
    <property type="match status" value="1"/>
</dbReference>
<dbReference type="InterPro" id="IPR032675">
    <property type="entry name" value="LRR_dom_sf"/>
</dbReference>
<evidence type="ECO:0000259" key="1">
    <source>
        <dbReference type="PROSITE" id="PS50181"/>
    </source>
</evidence>
<dbReference type="FunFam" id="1.20.1280.50:FF:000005">
    <property type="entry name" value="F-box/LRR-repeat protein 3 isoform X1"/>
    <property type="match status" value="1"/>
</dbReference>
<dbReference type="EMBL" id="BLKM01000558">
    <property type="protein sequence ID" value="GFG35564.1"/>
    <property type="molecule type" value="Genomic_DNA"/>
</dbReference>
<dbReference type="SMART" id="SM00256">
    <property type="entry name" value="FBOX"/>
    <property type="match status" value="1"/>
</dbReference>
<evidence type="ECO:0000313" key="2">
    <source>
        <dbReference type="EMBL" id="GFG35564.1"/>
    </source>
</evidence>
<dbReference type="InParanoid" id="A0A6L2PTM0"/>
<dbReference type="PROSITE" id="PS50181">
    <property type="entry name" value="FBOX"/>
    <property type="match status" value="1"/>
</dbReference>
<dbReference type="Proteomes" id="UP000502823">
    <property type="component" value="Unassembled WGS sequence"/>
</dbReference>
<dbReference type="PANTHER" id="PTHR20933:SF3">
    <property type="entry name" value="F-BOX ONLY PROTEIN 33"/>
    <property type="match status" value="1"/>
</dbReference>
<dbReference type="GO" id="GO:0031398">
    <property type="term" value="P:positive regulation of protein ubiquitination"/>
    <property type="evidence" value="ECO:0007669"/>
    <property type="project" value="TreeGrafter"/>
</dbReference>
<accession>A0A6L2PTM0</accession>
<dbReference type="InterPro" id="IPR001810">
    <property type="entry name" value="F-box_dom"/>
</dbReference>
<name>A0A6L2PTM0_COPFO</name>
<dbReference type="SUPFAM" id="SSF52047">
    <property type="entry name" value="RNI-like"/>
    <property type="match status" value="1"/>
</dbReference>
<sequence length="521" mass="58540">MKVLNPEMENDKRASDMKSCACFQKHQRTLISKVNDKGHDVLVKIAYKASAVVCLSLCPSFSGTLLALKFYLNGQKGNTIGEFDKSDVCSNSCHCACNSASLYYYTTFQVTFVVTRHSVFRESEGCEFGWSNLPAEALLHVFSHLPVQDLGRVAQVCQHWNHVSQFPQLWQKAEFNLSQASKSYIQPTPVGLINYILQHHAQHLKFVVFKTDSTVESAQMACHILSSLENCSLKTLAVISSAQPTFLDVDEQSFVSALTVVFNHSRVLSSLTISNTPVDDTCLEVLASSNSQTLELLQMKSCPGVSPEGILTLADHCHHLRELSLSYTLLSDDLLLVLSSEEHVRLEHLHIDVYAEKDELLRQISPHCWNALVEHSPGMDLVMYIFVIPDELFDMLFMSYIPVTHLYFADCVPKRVLGRIGTHCPRLKELVFGANGNSFINDELLNIAKNCPELSSVGLGECEVTCSAFVKFAYICGRRLKELYVMEECLVEDSQYDLMEASKQVSELIGWEWIPECMPVW</sequence>
<feature type="domain" description="F-box" evidence="1">
    <location>
        <begin position="127"/>
        <end position="173"/>
    </location>
</feature>
<evidence type="ECO:0000313" key="3">
    <source>
        <dbReference type="Proteomes" id="UP000502823"/>
    </source>
</evidence>
<dbReference type="OrthoDB" id="9974792at2759"/>
<reference evidence="3" key="1">
    <citation type="submission" date="2020-01" db="EMBL/GenBank/DDBJ databases">
        <title>Draft genome sequence of the Termite Coptotermes fromosanus.</title>
        <authorList>
            <person name="Itakura S."/>
            <person name="Yosikawa Y."/>
            <person name="Umezawa K."/>
        </authorList>
    </citation>
    <scope>NUCLEOTIDE SEQUENCE [LARGE SCALE GENOMIC DNA]</scope>
</reference>
<dbReference type="InterPro" id="IPR036047">
    <property type="entry name" value="F-box-like_dom_sf"/>
</dbReference>
<comment type="caution">
    <text evidence="2">The sequence shown here is derived from an EMBL/GenBank/DDBJ whole genome shotgun (WGS) entry which is preliminary data.</text>
</comment>
<dbReference type="Pfam" id="PF12937">
    <property type="entry name" value="F-box-like"/>
    <property type="match status" value="1"/>
</dbReference>
<protein>
    <recommendedName>
        <fullName evidence="1">F-box domain-containing protein</fullName>
    </recommendedName>
</protein>
<organism evidence="2 3">
    <name type="scientific">Coptotermes formosanus</name>
    <name type="common">Formosan subterranean termite</name>
    <dbReference type="NCBI Taxonomy" id="36987"/>
    <lineage>
        <taxon>Eukaryota</taxon>
        <taxon>Metazoa</taxon>
        <taxon>Ecdysozoa</taxon>
        <taxon>Arthropoda</taxon>
        <taxon>Hexapoda</taxon>
        <taxon>Insecta</taxon>
        <taxon>Pterygota</taxon>
        <taxon>Neoptera</taxon>
        <taxon>Polyneoptera</taxon>
        <taxon>Dictyoptera</taxon>
        <taxon>Blattodea</taxon>
        <taxon>Blattoidea</taxon>
        <taxon>Termitoidae</taxon>
        <taxon>Rhinotermitidae</taxon>
        <taxon>Coptotermes</taxon>
    </lineage>
</organism>
<dbReference type="Gene3D" id="3.80.10.10">
    <property type="entry name" value="Ribonuclease Inhibitor"/>
    <property type="match status" value="1"/>
</dbReference>
<dbReference type="AlphaFoldDB" id="A0A6L2PTM0"/>
<dbReference type="PANTHER" id="PTHR20933">
    <property type="entry name" value="F-BOX ONLY PROTEIN 33"/>
    <property type="match status" value="1"/>
</dbReference>
<proteinExistence type="predicted"/>
<gene>
    <name evidence="2" type="ORF">Cfor_07588</name>
</gene>
<keyword evidence="3" id="KW-1185">Reference proteome</keyword>